<gene>
    <name evidence="1" type="ORF">PRUPE_1G190400</name>
</gene>
<protein>
    <submittedName>
        <fullName evidence="1">Uncharacterized protein</fullName>
    </submittedName>
</protein>
<evidence type="ECO:0000313" key="2">
    <source>
        <dbReference type="Proteomes" id="UP000006882"/>
    </source>
</evidence>
<organism evidence="1 2">
    <name type="scientific">Prunus persica</name>
    <name type="common">Peach</name>
    <name type="synonym">Amygdalus persica</name>
    <dbReference type="NCBI Taxonomy" id="3760"/>
    <lineage>
        <taxon>Eukaryota</taxon>
        <taxon>Viridiplantae</taxon>
        <taxon>Streptophyta</taxon>
        <taxon>Embryophyta</taxon>
        <taxon>Tracheophyta</taxon>
        <taxon>Spermatophyta</taxon>
        <taxon>Magnoliopsida</taxon>
        <taxon>eudicotyledons</taxon>
        <taxon>Gunneridae</taxon>
        <taxon>Pentapetalae</taxon>
        <taxon>rosids</taxon>
        <taxon>fabids</taxon>
        <taxon>Rosales</taxon>
        <taxon>Rosaceae</taxon>
        <taxon>Amygdaloideae</taxon>
        <taxon>Amygdaleae</taxon>
        <taxon>Prunus</taxon>
    </lineage>
</organism>
<dbReference type="Proteomes" id="UP000006882">
    <property type="component" value="Chromosome G1"/>
</dbReference>
<reference evidence="1 2" key="1">
    <citation type="journal article" date="2013" name="Nat. Genet.">
        <title>The high-quality draft genome of peach (Prunus persica) identifies unique patterns of genetic diversity, domestication and genome evolution.</title>
        <authorList>
            <consortium name="International Peach Genome Initiative"/>
            <person name="Verde I."/>
            <person name="Abbott A.G."/>
            <person name="Scalabrin S."/>
            <person name="Jung S."/>
            <person name="Shu S."/>
            <person name="Marroni F."/>
            <person name="Zhebentyayeva T."/>
            <person name="Dettori M.T."/>
            <person name="Grimwood J."/>
            <person name="Cattonaro F."/>
            <person name="Zuccolo A."/>
            <person name="Rossini L."/>
            <person name="Jenkins J."/>
            <person name="Vendramin E."/>
            <person name="Meisel L.A."/>
            <person name="Decroocq V."/>
            <person name="Sosinski B."/>
            <person name="Prochnik S."/>
            <person name="Mitros T."/>
            <person name="Policriti A."/>
            <person name="Cipriani G."/>
            <person name="Dondini L."/>
            <person name="Ficklin S."/>
            <person name="Goodstein D.M."/>
            <person name="Xuan P."/>
            <person name="Del Fabbro C."/>
            <person name="Aramini V."/>
            <person name="Copetti D."/>
            <person name="Gonzalez S."/>
            <person name="Horner D.S."/>
            <person name="Falchi R."/>
            <person name="Lucas S."/>
            <person name="Mica E."/>
            <person name="Maldonado J."/>
            <person name="Lazzari B."/>
            <person name="Bielenberg D."/>
            <person name="Pirona R."/>
            <person name="Miculan M."/>
            <person name="Barakat A."/>
            <person name="Testolin R."/>
            <person name="Stella A."/>
            <person name="Tartarini S."/>
            <person name="Tonutti P."/>
            <person name="Arus P."/>
            <person name="Orellana A."/>
            <person name="Wells C."/>
            <person name="Main D."/>
            <person name="Vizzotto G."/>
            <person name="Silva H."/>
            <person name="Salamini F."/>
            <person name="Schmutz J."/>
            <person name="Morgante M."/>
            <person name="Rokhsar D.S."/>
        </authorList>
    </citation>
    <scope>NUCLEOTIDE SEQUENCE [LARGE SCALE GENOMIC DNA]</scope>
    <source>
        <strain evidence="2">cv. Nemared</strain>
    </source>
</reference>
<accession>M5XYR8</accession>
<name>M5XYR8_PRUPE</name>
<sequence>MLKSFVSLTQGITSIPENQDRTSCPLLEMNWPHNENKHFFRLQKLLIFWTNRPQGNGIAKKRYRARKLDISN</sequence>
<dbReference type="AlphaFoldDB" id="M5XYR8"/>
<keyword evidence="2" id="KW-1185">Reference proteome</keyword>
<dbReference type="HOGENOM" id="CLU_2726974_0_0_1"/>
<dbReference type="EMBL" id="CM007651">
    <property type="protein sequence ID" value="ONI29278.1"/>
    <property type="molecule type" value="Genomic_DNA"/>
</dbReference>
<proteinExistence type="predicted"/>
<dbReference type="Gramene" id="ONI29278">
    <property type="protein sequence ID" value="ONI29278"/>
    <property type="gene ID" value="PRUPE_1G190400"/>
</dbReference>
<evidence type="ECO:0000313" key="1">
    <source>
        <dbReference type="EMBL" id="ONI29278.1"/>
    </source>
</evidence>